<protein>
    <recommendedName>
        <fullName evidence="2">Photosynthesis system II assembly factor Ycf48/Hcf136-like domain-containing protein</fullName>
    </recommendedName>
</protein>
<proteinExistence type="predicted"/>
<organism evidence="1">
    <name type="scientific">marine sediment metagenome</name>
    <dbReference type="NCBI Taxonomy" id="412755"/>
    <lineage>
        <taxon>unclassified sequences</taxon>
        <taxon>metagenomes</taxon>
        <taxon>ecological metagenomes</taxon>
    </lineage>
</organism>
<name>A0A0F9BT17_9ZZZZ</name>
<evidence type="ECO:0000313" key="1">
    <source>
        <dbReference type="EMBL" id="KKL17022.1"/>
    </source>
</evidence>
<dbReference type="InterPro" id="IPR011110">
    <property type="entry name" value="Reg_prop"/>
</dbReference>
<reference evidence="1" key="1">
    <citation type="journal article" date="2015" name="Nature">
        <title>Complex archaea that bridge the gap between prokaryotes and eukaryotes.</title>
        <authorList>
            <person name="Spang A."/>
            <person name="Saw J.H."/>
            <person name="Jorgensen S.L."/>
            <person name="Zaremba-Niedzwiedzka K."/>
            <person name="Martijn J."/>
            <person name="Lind A.E."/>
            <person name="van Eijk R."/>
            <person name="Schleper C."/>
            <person name="Guy L."/>
            <person name="Ettema T.J."/>
        </authorList>
    </citation>
    <scope>NUCLEOTIDE SEQUENCE</scope>
</reference>
<dbReference type="EMBL" id="LAZR01039431">
    <property type="protein sequence ID" value="KKL17022.1"/>
    <property type="molecule type" value="Genomic_DNA"/>
</dbReference>
<dbReference type="InterPro" id="IPR015943">
    <property type="entry name" value="WD40/YVTN_repeat-like_dom_sf"/>
</dbReference>
<dbReference type="Pfam" id="PF07494">
    <property type="entry name" value="Reg_prop"/>
    <property type="match status" value="1"/>
</dbReference>
<dbReference type="SUPFAM" id="SSF63829">
    <property type="entry name" value="Calcium-dependent phosphotriesterase"/>
    <property type="match status" value="1"/>
</dbReference>
<dbReference type="AlphaFoldDB" id="A0A0F9BT17"/>
<evidence type="ECO:0008006" key="2">
    <source>
        <dbReference type="Google" id="ProtNLM"/>
    </source>
</evidence>
<feature type="non-terminal residue" evidence="1">
    <location>
        <position position="272"/>
    </location>
</feature>
<comment type="caution">
    <text evidence="1">The sequence shown here is derived from an EMBL/GenBank/DDBJ whole genome shotgun (WGS) entry which is preliminary data.</text>
</comment>
<accession>A0A0F9BT17</accession>
<dbReference type="Gene3D" id="2.130.10.10">
    <property type="entry name" value="YVTN repeat-like/Quinoprotein amine dehydrogenase"/>
    <property type="match status" value="1"/>
</dbReference>
<sequence length="272" mass="30354">MLILIIVSMFSQAHAQTPYFIHHKVLKGKRGYLSQAIFQDHLGFVWFGTTDGLILYDGTDYIQFTEADGMAGTSVTAICEDSVGSFWIGHGNGRISRMIGRKFTEFMPDEGLGDVTITDLEVDEKNRVWFSTLGEGVYYYSDNRLYNLNTDDGLADNYAYSIAILGEEVCIGTDYGISIYNAAEKTFDHISMSDGIPDNIVKKVLYDENEILWVGTDEAGIFSIEMRSGKISIIDGWNFGSINDFVVDGQDIWISTDRGNVYFSSDGGATWE</sequence>
<gene>
    <name evidence="1" type="ORF">LCGC14_2489710</name>
</gene>